<feature type="transmembrane region" description="Helical" evidence="7">
    <location>
        <begin position="195"/>
        <end position="214"/>
    </location>
</feature>
<dbReference type="PROSITE" id="PS50885">
    <property type="entry name" value="HAMP"/>
    <property type="match status" value="1"/>
</dbReference>
<dbReference type="Pfam" id="PF00015">
    <property type="entry name" value="MCPsignal"/>
    <property type="match status" value="1"/>
</dbReference>
<dbReference type="SMART" id="SM00283">
    <property type="entry name" value="MA"/>
    <property type="match status" value="1"/>
</dbReference>
<accession>A0A0K9YNW4</accession>
<feature type="domain" description="Methyl-accepting transducer" evidence="8">
    <location>
        <begin position="288"/>
        <end position="545"/>
    </location>
</feature>
<dbReference type="AlphaFoldDB" id="A0A0K9YNW4"/>
<evidence type="ECO:0000259" key="8">
    <source>
        <dbReference type="PROSITE" id="PS50111"/>
    </source>
</evidence>
<feature type="domain" description="HAMP" evidence="9">
    <location>
        <begin position="215"/>
        <end position="269"/>
    </location>
</feature>
<dbReference type="RefSeq" id="WP_049741897.1">
    <property type="nucleotide sequence ID" value="NZ_BJON01000009.1"/>
</dbReference>
<evidence type="ECO:0000256" key="3">
    <source>
        <dbReference type="ARBA" id="ARBA00023136"/>
    </source>
</evidence>
<evidence type="ECO:0000256" key="6">
    <source>
        <dbReference type="PROSITE-ProRule" id="PRU00284"/>
    </source>
</evidence>
<dbReference type="SMART" id="SM00304">
    <property type="entry name" value="HAMP"/>
    <property type="match status" value="1"/>
</dbReference>
<dbReference type="GO" id="GO:0007165">
    <property type="term" value="P:signal transduction"/>
    <property type="evidence" value="ECO:0007669"/>
    <property type="project" value="UniProtKB-KW"/>
</dbReference>
<evidence type="ECO:0000313" key="13">
    <source>
        <dbReference type="Proteomes" id="UP000319578"/>
    </source>
</evidence>
<dbReference type="PATRIC" id="fig|54915.3.peg.4993"/>
<dbReference type="CDD" id="cd06225">
    <property type="entry name" value="HAMP"/>
    <property type="match status" value="1"/>
</dbReference>
<evidence type="ECO:0000313" key="12">
    <source>
        <dbReference type="Proteomes" id="UP000036834"/>
    </source>
</evidence>
<reference evidence="12" key="1">
    <citation type="submission" date="2015-07" db="EMBL/GenBank/DDBJ databases">
        <title>Genome sequencing project for genomic taxonomy and phylogenomics of Bacillus-like bacteria.</title>
        <authorList>
            <person name="Liu B."/>
            <person name="Wang J."/>
            <person name="Zhu Y."/>
            <person name="Liu G."/>
            <person name="Chen Q."/>
            <person name="Chen Z."/>
            <person name="Lan J."/>
            <person name="Che J."/>
            <person name="Ge C."/>
            <person name="Shi H."/>
            <person name="Pan Z."/>
            <person name="Liu X."/>
        </authorList>
    </citation>
    <scope>NUCLEOTIDE SEQUENCE [LARGE SCALE GENOMIC DNA]</scope>
    <source>
        <strain evidence="12">DSM 9887</strain>
    </source>
</reference>
<dbReference type="Pfam" id="PF00672">
    <property type="entry name" value="HAMP"/>
    <property type="match status" value="1"/>
</dbReference>
<dbReference type="InterPro" id="IPR004089">
    <property type="entry name" value="MCPsignal_dom"/>
</dbReference>
<comment type="similarity">
    <text evidence="5">Belongs to the methyl-accepting chemotaxis (MCP) protein family.</text>
</comment>
<dbReference type="EMBL" id="BJON01000009">
    <property type="protein sequence ID" value="GED68792.1"/>
    <property type="molecule type" value="Genomic_DNA"/>
</dbReference>
<dbReference type="Proteomes" id="UP000036834">
    <property type="component" value="Unassembled WGS sequence"/>
</dbReference>
<reference evidence="10 13" key="3">
    <citation type="submission" date="2019-06" db="EMBL/GenBank/DDBJ databases">
        <title>Whole genome shotgun sequence of Brevibacillus reuszeri NBRC 15719.</title>
        <authorList>
            <person name="Hosoyama A."/>
            <person name="Uohara A."/>
            <person name="Ohji S."/>
            <person name="Ichikawa N."/>
        </authorList>
    </citation>
    <scope>NUCLEOTIDE SEQUENCE [LARGE SCALE GENOMIC DNA]</scope>
    <source>
        <strain evidence="10 13">NBRC 15719</strain>
    </source>
</reference>
<dbReference type="PANTHER" id="PTHR32089:SF112">
    <property type="entry name" value="LYSOZYME-LIKE PROTEIN-RELATED"/>
    <property type="match status" value="1"/>
</dbReference>
<dbReference type="SUPFAM" id="SSF58104">
    <property type="entry name" value="Methyl-accepting chemotaxis protein (MCP) signaling domain"/>
    <property type="match status" value="1"/>
</dbReference>
<comment type="subcellular location">
    <subcellularLocation>
        <location evidence="1">Cell membrane</location>
    </subcellularLocation>
</comment>
<feature type="transmembrane region" description="Helical" evidence="7">
    <location>
        <begin position="9"/>
        <end position="30"/>
    </location>
</feature>
<dbReference type="Proteomes" id="UP000319578">
    <property type="component" value="Unassembled WGS sequence"/>
</dbReference>
<dbReference type="InterPro" id="IPR003660">
    <property type="entry name" value="HAMP_dom"/>
</dbReference>
<dbReference type="PROSITE" id="PS50111">
    <property type="entry name" value="CHEMOTAXIS_TRANSDUC_2"/>
    <property type="match status" value="1"/>
</dbReference>
<dbReference type="OrthoDB" id="369835at2"/>
<evidence type="ECO:0000256" key="4">
    <source>
        <dbReference type="ARBA" id="ARBA00023224"/>
    </source>
</evidence>
<name>A0A0K9YNW4_9BACL</name>
<keyword evidence="7" id="KW-0812">Transmembrane</keyword>
<evidence type="ECO:0000256" key="5">
    <source>
        <dbReference type="ARBA" id="ARBA00029447"/>
    </source>
</evidence>
<evidence type="ECO:0000259" key="9">
    <source>
        <dbReference type="PROSITE" id="PS50885"/>
    </source>
</evidence>
<protein>
    <submittedName>
        <fullName evidence="11">Chemotaxis protein</fullName>
    </submittedName>
</protein>
<dbReference type="Gene3D" id="1.10.287.950">
    <property type="entry name" value="Methyl-accepting chemotaxis protein"/>
    <property type="match status" value="1"/>
</dbReference>
<dbReference type="PANTHER" id="PTHR32089">
    <property type="entry name" value="METHYL-ACCEPTING CHEMOTAXIS PROTEIN MCPB"/>
    <property type="match status" value="1"/>
</dbReference>
<dbReference type="SUPFAM" id="SSF103190">
    <property type="entry name" value="Sensory domain-like"/>
    <property type="match status" value="1"/>
</dbReference>
<keyword evidence="3 7" id="KW-0472">Membrane</keyword>
<dbReference type="GO" id="GO:0005886">
    <property type="term" value="C:plasma membrane"/>
    <property type="evidence" value="ECO:0007669"/>
    <property type="project" value="UniProtKB-SubCell"/>
</dbReference>
<evidence type="ECO:0000313" key="10">
    <source>
        <dbReference type="EMBL" id="GED68792.1"/>
    </source>
</evidence>
<comment type="caution">
    <text evidence="11">The sequence shown here is derived from an EMBL/GenBank/DDBJ whole genome shotgun (WGS) entry which is preliminary data.</text>
</comment>
<reference evidence="11" key="2">
    <citation type="submission" date="2015-07" db="EMBL/GenBank/DDBJ databases">
        <title>MeaNS - Measles Nucleotide Surveillance Program.</title>
        <authorList>
            <person name="Tran T."/>
            <person name="Druce J."/>
        </authorList>
    </citation>
    <scope>NUCLEOTIDE SEQUENCE</scope>
    <source>
        <strain evidence="11">DSM 9887</strain>
    </source>
</reference>
<keyword evidence="2" id="KW-1003">Cell membrane</keyword>
<proteinExistence type="inferred from homology"/>
<dbReference type="InterPro" id="IPR029151">
    <property type="entry name" value="Sensor-like_sf"/>
</dbReference>
<sequence>MSKSLATRVVALVALIVALMMAINIFMINYNSTTTVEQTLSRSSIGTALTIAEGVDTEAYARFLANPQEGEAYWAIRNNLLDYTVKTGALYVYILQNDNGQVKIMVDGMEKGAEGAASIGQATTTTTSADIAPALQGETNSTSIVKDPEFGDYLSSFAPLKDKSGQVIGVLGVDTSADKVGLISERVLGSTMPRIIIAMIVVTLLALLAVYFTVKKMLKPLSIVEAASTRIAAGDLTSTQIAVSNKNDEIGRIVVAFGEMTTQLRHIIGGVKETTERIDKMSSSIREGATSVREQNKNVVVASQEIALGNEQTATAMETTVVTVQEFLGELAQLNRAIDEMDGISNQVSDIGQGSYKVLQAFLADGTETNKQFHDVQQTMRMLEEKSSRINDVIETIQQIAGQTNLLALNAAIESARAGEAGRGFAVVADEVRKLAEQTGAATLVIQESIQDIQHQVKLATDKTTATLDRYNAGTERLDSVTQGITALSDMTDKLKASLANVISNVEAMQNGQQKVNESVLTVTAISEQTAAATEEVSATIHEVSGNVDHFVAETEQVTDSIQELRKKVDTFRL</sequence>
<keyword evidence="4 6" id="KW-0807">Transducer</keyword>
<keyword evidence="7" id="KW-1133">Transmembrane helix</keyword>
<evidence type="ECO:0000256" key="2">
    <source>
        <dbReference type="ARBA" id="ARBA00022475"/>
    </source>
</evidence>
<evidence type="ECO:0000313" key="11">
    <source>
        <dbReference type="EMBL" id="KNB69860.1"/>
    </source>
</evidence>
<evidence type="ECO:0000256" key="1">
    <source>
        <dbReference type="ARBA" id="ARBA00004236"/>
    </source>
</evidence>
<dbReference type="EMBL" id="LGIQ01000011">
    <property type="protein sequence ID" value="KNB69860.1"/>
    <property type="molecule type" value="Genomic_DNA"/>
</dbReference>
<keyword evidence="13" id="KW-1185">Reference proteome</keyword>
<organism evidence="11 12">
    <name type="scientific">Brevibacillus reuszeri</name>
    <dbReference type="NCBI Taxonomy" id="54915"/>
    <lineage>
        <taxon>Bacteria</taxon>
        <taxon>Bacillati</taxon>
        <taxon>Bacillota</taxon>
        <taxon>Bacilli</taxon>
        <taxon>Bacillales</taxon>
        <taxon>Paenibacillaceae</taxon>
        <taxon>Brevibacillus</taxon>
    </lineage>
</organism>
<dbReference type="Gene3D" id="6.10.340.10">
    <property type="match status" value="1"/>
</dbReference>
<evidence type="ECO:0000256" key="7">
    <source>
        <dbReference type="SAM" id="Phobius"/>
    </source>
</evidence>
<dbReference type="STRING" id="54915.ADS79_28905"/>
<gene>
    <name evidence="11" type="ORF">ADS79_28905</name>
    <name evidence="10" type="ORF">BRE01_24940</name>
</gene>